<evidence type="ECO:0000256" key="4">
    <source>
        <dbReference type="ARBA" id="ARBA00022989"/>
    </source>
</evidence>
<gene>
    <name evidence="8" type="primary">hflC</name>
    <name evidence="8" type="ORF">F1188_15770</name>
</gene>
<dbReference type="SMART" id="SM00244">
    <property type="entry name" value="PHB"/>
    <property type="match status" value="1"/>
</dbReference>
<name>A0A5M6I9T6_9PROT</name>
<evidence type="ECO:0000313" key="9">
    <source>
        <dbReference type="Proteomes" id="UP000324065"/>
    </source>
</evidence>
<dbReference type="Gene3D" id="3.30.479.30">
    <property type="entry name" value="Band 7 domain"/>
    <property type="match status" value="1"/>
</dbReference>
<dbReference type="PANTHER" id="PTHR42911">
    <property type="entry name" value="MODULATOR OF FTSH PROTEASE HFLC"/>
    <property type="match status" value="1"/>
</dbReference>
<organism evidence="8 9">
    <name type="scientific">Roseospira marina</name>
    <dbReference type="NCBI Taxonomy" id="140057"/>
    <lineage>
        <taxon>Bacteria</taxon>
        <taxon>Pseudomonadati</taxon>
        <taxon>Pseudomonadota</taxon>
        <taxon>Alphaproteobacteria</taxon>
        <taxon>Rhodospirillales</taxon>
        <taxon>Rhodospirillaceae</taxon>
        <taxon>Roseospira</taxon>
    </lineage>
</organism>
<dbReference type="InterPro" id="IPR010200">
    <property type="entry name" value="HflC"/>
</dbReference>
<reference evidence="8 9" key="1">
    <citation type="submission" date="2019-09" db="EMBL/GenBank/DDBJ databases">
        <title>Genome sequence of Roseospira marina, one of the more divergent members of the non-sulfur purple photosynthetic bacterial family, the Rhodospirillaceae.</title>
        <authorList>
            <person name="Meyer T."/>
            <person name="Kyndt J."/>
        </authorList>
    </citation>
    <scope>NUCLEOTIDE SEQUENCE [LARGE SCALE GENOMIC DNA]</scope>
    <source>
        <strain evidence="8 9">DSM 15113</strain>
    </source>
</reference>
<dbReference type="PIRSF" id="PIRSF005651">
    <property type="entry name" value="HflC"/>
    <property type="match status" value="1"/>
</dbReference>
<keyword evidence="8" id="KW-0645">Protease</keyword>
<comment type="caution">
    <text evidence="8">The sequence shown here is derived from an EMBL/GenBank/DDBJ whole genome shotgun (WGS) entry which is preliminary data.</text>
</comment>
<dbReference type="GO" id="GO:0008233">
    <property type="term" value="F:peptidase activity"/>
    <property type="evidence" value="ECO:0007669"/>
    <property type="project" value="UniProtKB-KW"/>
</dbReference>
<dbReference type="CDD" id="cd03405">
    <property type="entry name" value="SPFH_HflC"/>
    <property type="match status" value="1"/>
</dbReference>
<evidence type="ECO:0000313" key="8">
    <source>
        <dbReference type="EMBL" id="KAA5604495.1"/>
    </source>
</evidence>
<evidence type="ECO:0000256" key="3">
    <source>
        <dbReference type="ARBA" id="ARBA00022692"/>
    </source>
</evidence>
<dbReference type="PANTHER" id="PTHR42911:SF1">
    <property type="entry name" value="MODULATOR OF FTSH PROTEASE HFLC"/>
    <property type="match status" value="1"/>
</dbReference>
<dbReference type="Proteomes" id="UP000324065">
    <property type="component" value="Unassembled WGS sequence"/>
</dbReference>
<dbReference type="RefSeq" id="WP_150063405.1">
    <property type="nucleotide sequence ID" value="NZ_JACHII010000015.1"/>
</dbReference>
<dbReference type="NCBIfam" id="TIGR01932">
    <property type="entry name" value="hflC"/>
    <property type="match status" value="1"/>
</dbReference>
<comment type="subcellular location">
    <subcellularLocation>
        <location evidence="1">Membrane</location>
        <topology evidence="1">Single-pass membrane protein</topology>
    </subcellularLocation>
</comment>
<keyword evidence="9" id="KW-1185">Reference proteome</keyword>
<dbReference type="GO" id="GO:0016020">
    <property type="term" value="C:membrane"/>
    <property type="evidence" value="ECO:0007669"/>
    <property type="project" value="UniProtKB-SubCell"/>
</dbReference>
<dbReference type="SUPFAM" id="SSF117892">
    <property type="entry name" value="Band 7/SPFH domain"/>
    <property type="match status" value="1"/>
</dbReference>
<dbReference type="InterPro" id="IPR036013">
    <property type="entry name" value="Band_7/SPFH_dom_sf"/>
</dbReference>
<comment type="function">
    <text evidence="6">HflC and HflK could regulate a protease.</text>
</comment>
<evidence type="ECO:0000256" key="5">
    <source>
        <dbReference type="ARBA" id="ARBA00023136"/>
    </source>
</evidence>
<keyword evidence="5" id="KW-0472">Membrane</keyword>
<feature type="domain" description="Band 7" evidence="7">
    <location>
        <begin position="22"/>
        <end position="184"/>
    </location>
</feature>
<dbReference type="Pfam" id="PF01145">
    <property type="entry name" value="Band_7"/>
    <property type="match status" value="1"/>
</dbReference>
<protein>
    <recommendedName>
        <fullName evidence="6">Protein HflC</fullName>
    </recommendedName>
</protein>
<accession>A0A5M6I9T6</accession>
<keyword evidence="4" id="KW-1133">Transmembrane helix</keyword>
<dbReference type="OrthoDB" id="9812991at2"/>
<evidence type="ECO:0000259" key="7">
    <source>
        <dbReference type="SMART" id="SM00244"/>
    </source>
</evidence>
<dbReference type="AlphaFoldDB" id="A0A5M6I9T6"/>
<dbReference type="EMBL" id="VWPJ01000017">
    <property type="protein sequence ID" value="KAA5604495.1"/>
    <property type="molecule type" value="Genomic_DNA"/>
</dbReference>
<evidence type="ECO:0000256" key="6">
    <source>
        <dbReference type="PIRNR" id="PIRNR005651"/>
    </source>
</evidence>
<keyword evidence="8" id="KW-0378">Hydrolase</keyword>
<proteinExistence type="inferred from homology"/>
<dbReference type="GO" id="GO:0006508">
    <property type="term" value="P:proteolysis"/>
    <property type="evidence" value="ECO:0007669"/>
    <property type="project" value="UniProtKB-KW"/>
</dbReference>
<evidence type="ECO:0000256" key="2">
    <source>
        <dbReference type="ARBA" id="ARBA00007862"/>
    </source>
</evidence>
<dbReference type="InterPro" id="IPR001107">
    <property type="entry name" value="Band_7"/>
</dbReference>
<comment type="similarity">
    <text evidence="2 6">Belongs to the band 7/mec-2 family. HflC subfamily.</text>
</comment>
<keyword evidence="3" id="KW-0812">Transmembrane</keyword>
<sequence>MNRIVLIVLGVVLVLGAISLSSALFIVREIDQVIVLQFGRPQRVIQDPGLHIKVPFIQNVQVYERRVLGSDPPGEEVILADQKRVVVDTYTRWRIHDPVLFYQAVNSEVQAQQRLSDIIISALRRVLGNYTLTQLLSEQRTEVMAQIREQVDDEAKALGIAVTDVRIRRADLPTQTSQAIYDRIRSERDREAREARAQGRELAQQIRARADRERTVIVAEAENRAQAIRGQGDADAIRIYADAFGQDPSFFSFYRSMEAYRNSLGDSGTTMVLSPDSDFFRYFGDISGGAGASAPAPAR</sequence>
<evidence type="ECO:0000256" key="1">
    <source>
        <dbReference type="ARBA" id="ARBA00004167"/>
    </source>
</evidence>